<dbReference type="AlphaFoldDB" id="A0AAE0IMM0"/>
<feature type="signal peptide" evidence="1">
    <location>
        <begin position="1"/>
        <end position="29"/>
    </location>
</feature>
<evidence type="ECO:0000256" key="1">
    <source>
        <dbReference type="SAM" id="SignalP"/>
    </source>
</evidence>
<feature type="chain" id="PRO_5041982157" evidence="1">
    <location>
        <begin position="30"/>
        <end position="136"/>
    </location>
</feature>
<comment type="caution">
    <text evidence="2">The sequence shown here is derived from an EMBL/GenBank/DDBJ whole genome shotgun (WGS) entry which is preliminary data.</text>
</comment>
<gene>
    <name evidence="2" type="ORF">B0T19DRAFT_167126</name>
</gene>
<accession>A0AAE0IMM0</accession>
<proteinExistence type="predicted"/>
<reference evidence="2" key="1">
    <citation type="journal article" date="2023" name="Mol. Phylogenet. Evol.">
        <title>Genome-scale phylogeny and comparative genomics of the fungal order Sordariales.</title>
        <authorList>
            <person name="Hensen N."/>
            <person name="Bonometti L."/>
            <person name="Westerberg I."/>
            <person name="Brannstrom I.O."/>
            <person name="Guillou S."/>
            <person name="Cros-Aarteil S."/>
            <person name="Calhoun S."/>
            <person name="Haridas S."/>
            <person name="Kuo A."/>
            <person name="Mondo S."/>
            <person name="Pangilinan J."/>
            <person name="Riley R."/>
            <person name="LaButti K."/>
            <person name="Andreopoulos B."/>
            <person name="Lipzen A."/>
            <person name="Chen C."/>
            <person name="Yan M."/>
            <person name="Daum C."/>
            <person name="Ng V."/>
            <person name="Clum A."/>
            <person name="Steindorff A."/>
            <person name="Ohm R.A."/>
            <person name="Martin F."/>
            <person name="Silar P."/>
            <person name="Natvig D.O."/>
            <person name="Lalanne C."/>
            <person name="Gautier V."/>
            <person name="Ament-Velasquez S.L."/>
            <person name="Kruys A."/>
            <person name="Hutchinson M.I."/>
            <person name="Powell A.J."/>
            <person name="Barry K."/>
            <person name="Miller A.N."/>
            <person name="Grigoriev I.V."/>
            <person name="Debuchy R."/>
            <person name="Gladieux P."/>
            <person name="Hiltunen Thoren M."/>
            <person name="Johannesson H."/>
        </authorList>
    </citation>
    <scope>NUCLEOTIDE SEQUENCE</scope>
    <source>
        <strain evidence="2">SMH4131-1</strain>
    </source>
</reference>
<protein>
    <submittedName>
        <fullName evidence="2">Uncharacterized protein</fullName>
    </submittedName>
</protein>
<sequence>MRPGPSDSSGIFLLCPSAWLGPLADGALAWMCDHKTKPFVTPWVACHTPPRSSLSPWHLHDTKHGRVRLRLHGTCSRGDDRQAWCFRGGDTAFVADQQLTHLVLSLVQRCYRKDGPSQPGMWTCGWQLGWMPMGCI</sequence>
<organism evidence="2 3">
    <name type="scientific">Cercophora scortea</name>
    <dbReference type="NCBI Taxonomy" id="314031"/>
    <lineage>
        <taxon>Eukaryota</taxon>
        <taxon>Fungi</taxon>
        <taxon>Dikarya</taxon>
        <taxon>Ascomycota</taxon>
        <taxon>Pezizomycotina</taxon>
        <taxon>Sordariomycetes</taxon>
        <taxon>Sordariomycetidae</taxon>
        <taxon>Sordariales</taxon>
        <taxon>Lasiosphaeriaceae</taxon>
        <taxon>Cercophora</taxon>
    </lineage>
</organism>
<dbReference type="Proteomes" id="UP001286456">
    <property type="component" value="Unassembled WGS sequence"/>
</dbReference>
<reference evidence="2" key="2">
    <citation type="submission" date="2023-06" db="EMBL/GenBank/DDBJ databases">
        <authorList>
            <consortium name="Lawrence Berkeley National Laboratory"/>
            <person name="Haridas S."/>
            <person name="Hensen N."/>
            <person name="Bonometti L."/>
            <person name="Westerberg I."/>
            <person name="Brannstrom I.O."/>
            <person name="Guillou S."/>
            <person name="Cros-Aarteil S."/>
            <person name="Calhoun S."/>
            <person name="Kuo A."/>
            <person name="Mondo S."/>
            <person name="Pangilinan J."/>
            <person name="Riley R."/>
            <person name="Labutti K."/>
            <person name="Andreopoulos B."/>
            <person name="Lipzen A."/>
            <person name="Chen C."/>
            <person name="Yanf M."/>
            <person name="Daum C."/>
            <person name="Ng V."/>
            <person name="Clum A."/>
            <person name="Steindorff A."/>
            <person name="Ohm R."/>
            <person name="Martin F."/>
            <person name="Silar P."/>
            <person name="Natvig D."/>
            <person name="Lalanne C."/>
            <person name="Gautier V."/>
            <person name="Ament-Velasquez S.L."/>
            <person name="Kruys A."/>
            <person name="Hutchinson M.I."/>
            <person name="Powell A.J."/>
            <person name="Barry K."/>
            <person name="Miller A.N."/>
            <person name="Grigoriev I.V."/>
            <person name="Debuchy R."/>
            <person name="Gladieux P."/>
            <person name="Thoren M.H."/>
            <person name="Johannesson H."/>
        </authorList>
    </citation>
    <scope>NUCLEOTIDE SEQUENCE</scope>
    <source>
        <strain evidence="2">SMH4131-1</strain>
    </source>
</reference>
<evidence type="ECO:0000313" key="2">
    <source>
        <dbReference type="EMBL" id="KAK3327582.1"/>
    </source>
</evidence>
<evidence type="ECO:0000313" key="3">
    <source>
        <dbReference type="Proteomes" id="UP001286456"/>
    </source>
</evidence>
<keyword evidence="3" id="KW-1185">Reference proteome</keyword>
<dbReference type="EMBL" id="JAUEPO010000003">
    <property type="protein sequence ID" value="KAK3327582.1"/>
    <property type="molecule type" value="Genomic_DNA"/>
</dbReference>
<name>A0AAE0IMM0_9PEZI</name>
<keyword evidence="1" id="KW-0732">Signal</keyword>